<proteinExistence type="predicted"/>
<accession>A0A1H8K3F6</accession>
<organism evidence="1 2">
    <name type="scientific">Nonomuraea pusilla</name>
    <dbReference type="NCBI Taxonomy" id="46177"/>
    <lineage>
        <taxon>Bacteria</taxon>
        <taxon>Bacillati</taxon>
        <taxon>Actinomycetota</taxon>
        <taxon>Actinomycetes</taxon>
        <taxon>Streptosporangiales</taxon>
        <taxon>Streptosporangiaceae</taxon>
        <taxon>Nonomuraea</taxon>
    </lineage>
</organism>
<dbReference type="OrthoDB" id="1247310at2"/>
<evidence type="ECO:0000313" key="1">
    <source>
        <dbReference type="EMBL" id="SEN87492.1"/>
    </source>
</evidence>
<sequence>MRISKSAVILSAIALTVGLSGAATASAAAPAPKAYGACVNVKSGAMRLMEPLRLRRSPYGECKSNERKIYVPTRAAIPVVPPPPATVVYKRGAVVETCTKTADVTLTYDCKTAPVASPTPTPTS</sequence>
<dbReference type="EMBL" id="FOBF01000049">
    <property type="protein sequence ID" value="SEN87492.1"/>
    <property type="molecule type" value="Genomic_DNA"/>
</dbReference>
<dbReference type="AlphaFoldDB" id="A0A1H8K3F6"/>
<reference evidence="1 2" key="1">
    <citation type="submission" date="2016-10" db="EMBL/GenBank/DDBJ databases">
        <authorList>
            <person name="de Groot N.N."/>
        </authorList>
    </citation>
    <scope>NUCLEOTIDE SEQUENCE [LARGE SCALE GENOMIC DNA]</scope>
    <source>
        <strain evidence="1 2">DSM 43357</strain>
    </source>
</reference>
<name>A0A1H8K3F6_9ACTN</name>
<dbReference type="RefSeq" id="WP_091106094.1">
    <property type="nucleotide sequence ID" value="NZ_FOBF01000049.1"/>
</dbReference>
<keyword evidence="2" id="KW-1185">Reference proteome</keyword>
<dbReference type="STRING" id="46177.SAMN05660976_08513"/>
<dbReference type="Proteomes" id="UP000198953">
    <property type="component" value="Unassembled WGS sequence"/>
</dbReference>
<evidence type="ECO:0000313" key="2">
    <source>
        <dbReference type="Proteomes" id="UP000198953"/>
    </source>
</evidence>
<gene>
    <name evidence="1" type="ORF">SAMN05660976_08513</name>
</gene>
<protein>
    <submittedName>
        <fullName evidence="1">Uncharacterized protein</fullName>
    </submittedName>
</protein>